<evidence type="ECO:0000313" key="4">
    <source>
        <dbReference type="Proteomes" id="UP000019095"/>
    </source>
</evidence>
<evidence type="ECO:0000256" key="1">
    <source>
        <dbReference type="ARBA" id="ARBA00006987"/>
    </source>
</evidence>
<comment type="similarity">
    <text evidence="1">Belongs to the UPF0065 (bug) family.</text>
</comment>
<accession>W0PGT7</accession>
<dbReference type="InterPro" id="IPR005064">
    <property type="entry name" value="BUG"/>
</dbReference>
<feature type="chain" id="PRO_5004794124" evidence="2">
    <location>
        <begin position="26"/>
        <end position="329"/>
    </location>
</feature>
<gene>
    <name evidence="3" type="ORF">MIM_c24950</name>
</gene>
<dbReference type="EMBL" id="CP003915">
    <property type="protein sequence ID" value="AHG64565.1"/>
    <property type="molecule type" value="Genomic_DNA"/>
</dbReference>
<dbReference type="eggNOG" id="COG3181">
    <property type="taxonomic scope" value="Bacteria"/>
</dbReference>
<dbReference type="PATRIC" id="fig|1247726.3.peg.2740"/>
<dbReference type="Proteomes" id="UP000019095">
    <property type="component" value="Chromosome"/>
</dbReference>
<sequence>MNRRTVNKALLAALVSPGWSARALAKASLPDNKPLHILVPFNAGGTTDVLARAIAQGMSTLLKVPVVVENKPGASGTIAAGQVARARPDGTTLMLTTGSTATLIPHTISIKFDPLSTLRSVAVVGRTPLFLYAHPSIPAKTLPDLVQWIKAHPGKIAYGSYGAGTQGHFGGLILDHEAGIQMDHIPFSGGGPALQALVGGHIQLIFDAYTPGMEQVKAGHALALGASSPERSPYAPDVPTFRELGYPALEAISGFFGVFAPVNTPTEIVTLLNTTIEQVAASAEFRERLPMLGVLPPAAMTPEQMDAYVRKQNADWAQLVTKLEYKPGA</sequence>
<dbReference type="HOGENOM" id="CLU_045683_0_0_4"/>
<name>W0PGT7_ADVMD</name>
<evidence type="ECO:0000313" key="3">
    <source>
        <dbReference type="EMBL" id="AHG64565.1"/>
    </source>
</evidence>
<keyword evidence="2" id="KW-0732">Signal</keyword>
<dbReference type="CDD" id="cd07012">
    <property type="entry name" value="PBP2_Bug_TTT"/>
    <property type="match status" value="1"/>
</dbReference>
<organism evidence="3 4">
    <name type="scientific">Advenella mimigardefordensis (strain DSM 17166 / LMG 22922 / DPN7)</name>
    <dbReference type="NCBI Taxonomy" id="1247726"/>
    <lineage>
        <taxon>Bacteria</taxon>
        <taxon>Pseudomonadati</taxon>
        <taxon>Pseudomonadota</taxon>
        <taxon>Betaproteobacteria</taxon>
        <taxon>Burkholderiales</taxon>
        <taxon>Alcaligenaceae</taxon>
    </lineage>
</organism>
<dbReference type="PANTHER" id="PTHR42928:SF5">
    <property type="entry name" value="BLR1237 PROTEIN"/>
    <property type="match status" value="1"/>
</dbReference>
<reference evidence="3 4" key="1">
    <citation type="journal article" date="2014" name="Microbiology">
        <title>Unravelling the complete genome sequence of Advenella mimigardefordensis strain DPN7T and novel insights in the catabolism of the xenobiotic polythioester precursor 3,3'-dithiodipropionate.</title>
        <authorList>
            <person name="Wubbeler J.H."/>
            <person name="Hiessl S."/>
            <person name="Schuldes J."/>
            <person name="Thurmer A."/>
            <person name="Daniel R."/>
            <person name="Steinbuchel A."/>
        </authorList>
    </citation>
    <scope>NUCLEOTIDE SEQUENCE [LARGE SCALE GENOMIC DNA]</scope>
    <source>
        <strain evidence="4">DSM 17166 / LMG 22922 / DPN7</strain>
    </source>
</reference>
<feature type="signal peptide" evidence="2">
    <location>
        <begin position="1"/>
        <end position="25"/>
    </location>
</feature>
<dbReference type="KEGG" id="amim:MIM_c24950"/>
<dbReference type="AlphaFoldDB" id="W0PGT7"/>
<dbReference type="STRING" id="1247726.MIM_c24950"/>
<dbReference type="Gene3D" id="3.40.190.10">
    <property type="entry name" value="Periplasmic binding protein-like II"/>
    <property type="match status" value="1"/>
</dbReference>
<dbReference type="Gene3D" id="3.40.190.150">
    <property type="entry name" value="Bordetella uptake gene, domain 1"/>
    <property type="match status" value="1"/>
</dbReference>
<keyword evidence="3" id="KW-0675">Receptor</keyword>
<dbReference type="Pfam" id="PF03401">
    <property type="entry name" value="TctC"/>
    <property type="match status" value="1"/>
</dbReference>
<proteinExistence type="inferred from homology"/>
<dbReference type="SUPFAM" id="SSF53850">
    <property type="entry name" value="Periplasmic binding protein-like II"/>
    <property type="match status" value="1"/>
</dbReference>
<evidence type="ECO:0000256" key="2">
    <source>
        <dbReference type="SAM" id="SignalP"/>
    </source>
</evidence>
<dbReference type="OrthoDB" id="8956376at2"/>
<dbReference type="PIRSF" id="PIRSF017082">
    <property type="entry name" value="YflP"/>
    <property type="match status" value="1"/>
</dbReference>
<dbReference type="RefSeq" id="WP_025373207.1">
    <property type="nucleotide sequence ID" value="NZ_CP003915.1"/>
</dbReference>
<protein>
    <submittedName>
        <fullName evidence="3">Putative Bug-like extracytoplasmic solute binding receptor, TTT family</fullName>
    </submittedName>
</protein>
<keyword evidence="4" id="KW-1185">Reference proteome</keyword>
<dbReference type="PANTHER" id="PTHR42928">
    <property type="entry name" value="TRICARBOXYLATE-BINDING PROTEIN"/>
    <property type="match status" value="1"/>
</dbReference>
<dbReference type="InterPro" id="IPR042100">
    <property type="entry name" value="Bug_dom1"/>
</dbReference>